<dbReference type="Pfam" id="PF00112">
    <property type="entry name" value="Peptidase_C1"/>
    <property type="match status" value="1"/>
</dbReference>
<dbReference type="EMBL" id="JAWMQI010000131">
    <property type="protein sequence ID" value="MDV7251028.1"/>
    <property type="molecule type" value="Genomic_DNA"/>
</dbReference>
<dbReference type="AlphaFoldDB" id="A0A6V7EVU6"/>
<dbReference type="PANTHER" id="PTHR12411">
    <property type="entry name" value="CYSTEINE PROTEASE FAMILY C1-RELATED"/>
    <property type="match status" value="1"/>
</dbReference>
<sequence length="283" mass="30269">MTTHRTLVLGIIAGLVGMSAASVASAATHGMGLKPSGMHQAAIPLSTDASISEATLVAALPARIDLSTWAIEPGDQKEINSCVGWAVAHTLTGWYAKAYAPATTKFAPMYVYSQINVGGPDEDNGAYAEDAFRVAISQGIDTERHYTRGGYDWKTLPSKDERINAGKHKPVYGSYTNLFADDNGNGGRPLINALKQSLANATPVAIGFAVRDGFYDLNTTNDVDYDISSPIEGYHEVIALGYDQDGLLIENSWGKGWGNKGFARLSWSVVAKDIIDANVVNLR</sequence>
<dbReference type="SMART" id="SM00645">
    <property type="entry name" value="Pept_C1"/>
    <property type="match status" value="1"/>
</dbReference>
<evidence type="ECO:0000256" key="1">
    <source>
        <dbReference type="ARBA" id="ARBA00008455"/>
    </source>
</evidence>
<dbReference type="InterPro" id="IPR000668">
    <property type="entry name" value="Peptidase_C1A_C"/>
</dbReference>
<evidence type="ECO:0000313" key="4">
    <source>
        <dbReference type="EMBL" id="CAD0355221.1"/>
    </source>
</evidence>
<gene>
    <name evidence="4" type="ORF">CFBP498_39810</name>
    <name evidence="5" type="ORF">R4K57_22095</name>
</gene>
<dbReference type="GeneID" id="55511003"/>
<name>A0A6V7EVU6_9XANT</name>
<keyword evidence="2" id="KW-0732">Signal</keyword>
<evidence type="ECO:0000313" key="5">
    <source>
        <dbReference type="EMBL" id="MDV7251028.1"/>
    </source>
</evidence>
<dbReference type="RefSeq" id="WP_095574612.1">
    <property type="nucleotide sequence ID" value="NZ_CP060399.1"/>
</dbReference>
<dbReference type="EMBL" id="LR828257">
    <property type="protein sequence ID" value="CAD0355215.1"/>
    <property type="molecule type" value="Genomic_DNA"/>
</dbReference>
<reference evidence="5 7" key="2">
    <citation type="submission" date="2023-10" db="EMBL/GenBank/DDBJ databases">
        <title>A new tool for lettuce pathogen research.</title>
        <authorList>
            <person name="Horton K.N."/>
            <person name="Cseke L.J."/>
            <person name="Badiwe M."/>
            <person name="Tesfaye D."/>
            <person name="Klein A."/>
            <person name="Su J."/>
            <person name="Potnis N."/>
            <person name="Gassmann W."/>
        </authorList>
    </citation>
    <scope>NUCLEOTIDE SEQUENCE [LARGE SCALE GENOMIC DNA]</scope>
    <source>
        <strain evidence="5 7">JSKH1901</strain>
    </source>
</reference>
<organism evidence="4 6">
    <name type="scientific">Xanthomonas hortorum pv. vitians</name>
    <dbReference type="NCBI Taxonomy" id="83224"/>
    <lineage>
        <taxon>Bacteria</taxon>
        <taxon>Pseudomonadati</taxon>
        <taxon>Pseudomonadota</taxon>
        <taxon>Gammaproteobacteria</taxon>
        <taxon>Lysobacterales</taxon>
        <taxon>Lysobacteraceae</taxon>
        <taxon>Xanthomonas</taxon>
    </lineage>
</organism>
<evidence type="ECO:0000259" key="3">
    <source>
        <dbReference type="SMART" id="SM00645"/>
    </source>
</evidence>
<proteinExistence type="inferred from homology"/>
<dbReference type="SUPFAM" id="SSF54001">
    <property type="entry name" value="Cysteine proteinases"/>
    <property type="match status" value="1"/>
</dbReference>
<dbReference type="Gene3D" id="3.90.70.10">
    <property type="entry name" value="Cysteine proteinases"/>
    <property type="match status" value="1"/>
</dbReference>
<comment type="similarity">
    <text evidence="1">Belongs to the peptidase C1 family.</text>
</comment>
<feature type="chain" id="PRO_5044655894" evidence="2">
    <location>
        <begin position="27"/>
        <end position="283"/>
    </location>
</feature>
<dbReference type="InterPro" id="IPR038765">
    <property type="entry name" value="Papain-like_cys_pep_sf"/>
</dbReference>
<accession>A0A6V7EVU6</accession>
<feature type="signal peptide" evidence="2">
    <location>
        <begin position="1"/>
        <end position="26"/>
    </location>
</feature>
<protein>
    <submittedName>
        <fullName evidence="5">C1 family peptidase</fullName>
    </submittedName>
</protein>
<feature type="domain" description="Peptidase C1A papain C-terminal" evidence="3">
    <location>
        <begin position="60"/>
        <end position="271"/>
    </location>
</feature>
<dbReference type="GO" id="GO:0008234">
    <property type="term" value="F:cysteine-type peptidase activity"/>
    <property type="evidence" value="ECO:0007669"/>
    <property type="project" value="InterPro"/>
</dbReference>
<keyword evidence="6" id="KW-1185">Reference proteome</keyword>
<dbReference type="CDD" id="cd02619">
    <property type="entry name" value="Peptidase_C1"/>
    <property type="match status" value="1"/>
</dbReference>
<evidence type="ECO:0000256" key="2">
    <source>
        <dbReference type="SAM" id="SignalP"/>
    </source>
</evidence>
<evidence type="ECO:0000313" key="7">
    <source>
        <dbReference type="Proteomes" id="UP001187425"/>
    </source>
</evidence>
<dbReference type="Proteomes" id="UP000515406">
    <property type="component" value="Chromosome"/>
</dbReference>
<evidence type="ECO:0000313" key="6">
    <source>
        <dbReference type="Proteomes" id="UP000515406"/>
    </source>
</evidence>
<dbReference type="EMBL" id="LR828257">
    <property type="protein sequence ID" value="CAD0355221.1"/>
    <property type="molecule type" value="Genomic_DNA"/>
</dbReference>
<dbReference type="InterPro" id="IPR013128">
    <property type="entry name" value="Peptidase_C1A"/>
</dbReference>
<dbReference type="Proteomes" id="UP001187425">
    <property type="component" value="Unassembled WGS sequence"/>
</dbReference>
<dbReference type="GO" id="GO:0006508">
    <property type="term" value="P:proteolysis"/>
    <property type="evidence" value="ECO:0007669"/>
    <property type="project" value="InterPro"/>
</dbReference>
<reference evidence="4 6" key="1">
    <citation type="submission" date="2020-07" db="EMBL/GenBank/DDBJ databases">
        <authorList>
            <person name="Pothier F. J."/>
        </authorList>
    </citation>
    <scope>NUCLEOTIDE SEQUENCE [LARGE SCALE GENOMIC DNA]</scope>
    <source>
        <strain evidence="4 6">CFBP 498</strain>
    </source>
</reference>